<evidence type="ECO:0000256" key="1">
    <source>
        <dbReference type="PROSITE-ProRule" id="PRU00023"/>
    </source>
</evidence>
<feature type="repeat" description="ANK" evidence="1">
    <location>
        <begin position="1"/>
        <end position="33"/>
    </location>
</feature>
<dbReference type="PROSITE" id="PS50297">
    <property type="entry name" value="ANK_REP_REGION"/>
    <property type="match status" value="1"/>
</dbReference>
<dbReference type="PROSITE" id="PS50088">
    <property type="entry name" value="ANK_REPEAT"/>
    <property type="match status" value="1"/>
</dbReference>
<sequence>AKRTPSHFAASLKDTSIYNLLVSCGADLDAEDAEGRKPDFYKENPQVLSKALDSCKTVEEETSQSRYELKYGDMEINKANDLIENCKKQHKKPEKSHKSQVSRHI</sequence>
<reference evidence="3" key="1">
    <citation type="submission" date="2022-11" db="UniProtKB">
        <authorList>
            <consortium name="WormBaseParasite"/>
        </authorList>
    </citation>
    <scope>IDENTIFICATION</scope>
</reference>
<protein>
    <submittedName>
        <fullName evidence="3">Uncharacterized protein</fullName>
    </submittedName>
</protein>
<dbReference type="Proteomes" id="UP000887565">
    <property type="component" value="Unplaced"/>
</dbReference>
<proteinExistence type="predicted"/>
<evidence type="ECO:0000313" key="2">
    <source>
        <dbReference type="Proteomes" id="UP000887565"/>
    </source>
</evidence>
<dbReference type="AlphaFoldDB" id="A0A915IUE1"/>
<keyword evidence="2" id="KW-1185">Reference proteome</keyword>
<organism evidence="2 3">
    <name type="scientific">Romanomermis culicivorax</name>
    <name type="common">Nematode worm</name>
    <dbReference type="NCBI Taxonomy" id="13658"/>
    <lineage>
        <taxon>Eukaryota</taxon>
        <taxon>Metazoa</taxon>
        <taxon>Ecdysozoa</taxon>
        <taxon>Nematoda</taxon>
        <taxon>Enoplea</taxon>
        <taxon>Dorylaimia</taxon>
        <taxon>Mermithida</taxon>
        <taxon>Mermithoidea</taxon>
        <taxon>Mermithidae</taxon>
        <taxon>Romanomermis</taxon>
    </lineage>
</organism>
<dbReference type="InterPro" id="IPR036770">
    <property type="entry name" value="Ankyrin_rpt-contain_sf"/>
</dbReference>
<evidence type="ECO:0000313" key="3">
    <source>
        <dbReference type="WBParaSite" id="nRc.2.0.1.t17678-RA"/>
    </source>
</evidence>
<dbReference type="WBParaSite" id="nRc.2.0.1.t17678-RA">
    <property type="protein sequence ID" value="nRc.2.0.1.t17678-RA"/>
    <property type="gene ID" value="nRc.2.0.1.g17678"/>
</dbReference>
<dbReference type="SUPFAM" id="SSF48403">
    <property type="entry name" value="Ankyrin repeat"/>
    <property type="match status" value="1"/>
</dbReference>
<keyword evidence="1" id="KW-0040">ANK repeat</keyword>
<dbReference type="InterPro" id="IPR002110">
    <property type="entry name" value="Ankyrin_rpt"/>
</dbReference>
<accession>A0A915IUE1</accession>
<name>A0A915IUE1_ROMCU</name>
<dbReference type="Gene3D" id="1.25.40.20">
    <property type="entry name" value="Ankyrin repeat-containing domain"/>
    <property type="match status" value="1"/>
</dbReference>